<name>A0A1E5RN52_9ASCO</name>
<evidence type="ECO:0000256" key="7">
    <source>
        <dbReference type="ARBA" id="ARBA00022833"/>
    </source>
</evidence>
<dbReference type="FunCoup" id="A0A1E5RN52">
    <property type="interactions" value="7"/>
</dbReference>
<dbReference type="Proteomes" id="UP000095728">
    <property type="component" value="Unassembled WGS sequence"/>
</dbReference>
<dbReference type="AlphaFoldDB" id="A0A1E5RN52"/>
<accession>A0A1E5RN52</accession>
<dbReference type="SUPFAM" id="SSF48239">
    <property type="entry name" value="Terpenoid cyclases/Protein prenyltransferases"/>
    <property type="match status" value="1"/>
</dbReference>
<evidence type="ECO:0000259" key="8">
    <source>
        <dbReference type="Pfam" id="PF00432"/>
    </source>
</evidence>
<reference evidence="10" key="1">
    <citation type="journal article" date="2016" name="Genome Announc.">
        <title>Genome sequences of three species of Hanseniaspora isolated from spontaneous wine fermentations.</title>
        <authorList>
            <person name="Sternes P.R."/>
            <person name="Lee D."/>
            <person name="Kutyna D.R."/>
            <person name="Borneman A.R."/>
        </authorList>
    </citation>
    <scope>NUCLEOTIDE SEQUENCE [LARGE SCALE GENOMIC DNA]</scope>
    <source>
        <strain evidence="10">AWRI3579</strain>
    </source>
</reference>
<dbReference type="STRING" id="56408.A0A1E5RN52"/>
<dbReference type="GO" id="GO:0005953">
    <property type="term" value="C:CAAX-protein geranylgeranyltransferase complex"/>
    <property type="evidence" value="ECO:0007669"/>
    <property type="project" value="TreeGrafter"/>
</dbReference>
<keyword evidence="3" id="KW-0637">Prenyltransferase</keyword>
<dbReference type="InParanoid" id="A0A1E5RN52"/>
<dbReference type="PANTHER" id="PTHR11774">
    <property type="entry name" value="GERANYLGERANYL TRANSFERASE TYPE BETA SUBUNIT"/>
    <property type="match status" value="1"/>
</dbReference>
<evidence type="ECO:0000256" key="5">
    <source>
        <dbReference type="ARBA" id="ARBA00022723"/>
    </source>
</evidence>
<dbReference type="OrthoDB" id="3972076at2759"/>
<feature type="domain" description="Prenyltransferase alpha-alpha toroid" evidence="8">
    <location>
        <begin position="6"/>
        <end position="328"/>
    </location>
</feature>
<keyword evidence="7" id="KW-0862">Zinc</keyword>
<evidence type="ECO:0000313" key="9">
    <source>
        <dbReference type="EMBL" id="OEJ88321.1"/>
    </source>
</evidence>
<dbReference type="PANTHER" id="PTHR11774:SF4">
    <property type="entry name" value="GERANYLGERANYL TRANSFERASE TYPE-1 SUBUNIT BETA"/>
    <property type="match status" value="1"/>
</dbReference>
<keyword evidence="10" id="KW-1185">Reference proteome</keyword>
<protein>
    <submittedName>
        <fullName evidence="9">Geranylgeranyl transferase type-1 subunit beta</fullName>
    </submittedName>
</protein>
<evidence type="ECO:0000256" key="6">
    <source>
        <dbReference type="ARBA" id="ARBA00022737"/>
    </source>
</evidence>
<keyword evidence="5" id="KW-0479">Metal-binding</keyword>
<comment type="cofactor">
    <cofactor evidence="1">
        <name>Zn(2+)</name>
        <dbReference type="ChEBI" id="CHEBI:29105"/>
    </cofactor>
</comment>
<evidence type="ECO:0000256" key="3">
    <source>
        <dbReference type="ARBA" id="ARBA00022602"/>
    </source>
</evidence>
<dbReference type="InterPro" id="IPR008930">
    <property type="entry name" value="Terpenoid_cyclase/PrenylTrfase"/>
</dbReference>
<comment type="similarity">
    <text evidence="2">Belongs to the protein prenyltransferase subunit beta family.</text>
</comment>
<comment type="caution">
    <text evidence="9">The sequence shown here is derived from an EMBL/GenBank/DDBJ whole genome shotgun (WGS) entry which is preliminary data.</text>
</comment>
<sequence>MDDPRLKKKKHIAYFDRFLGFVPASHQSMDINKLIVIYYSLCGQSILGVTELYQKYPHAQKCIRDMYYEREQFAGFLPSSLMDFGNPTNFSLPNTLFGLLCTLLLEDQHFLQNINKRKIFAFVQLCQDTIEGGFRSYIDKCGVDPVDIRYSYMAVSILHILGCRTQDDFANIINTEKLLDFIENKCYCTGTGGFSKSLEPHAGYTSCVAGIYHFLGRQCPFKDETTNWLVHRQVCNTIAVEHLNFDINDHGGIQGRENKFADTCYAFWCINSINYFGDGNIEFFDIPQVVEYLLEKTQNKVLGGFSKTNEDDSDVYHSFLGVATLGLVCGTFNGFLSLPKSICKQIE</sequence>
<dbReference type="InterPro" id="IPR045089">
    <property type="entry name" value="PGGT1B-like"/>
</dbReference>
<dbReference type="InterPro" id="IPR001330">
    <property type="entry name" value="Prenyltrans"/>
</dbReference>
<organism evidence="9 10">
    <name type="scientific">Hanseniaspora osmophila</name>
    <dbReference type="NCBI Taxonomy" id="56408"/>
    <lineage>
        <taxon>Eukaryota</taxon>
        <taxon>Fungi</taxon>
        <taxon>Dikarya</taxon>
        <taxon>Ascomycota</taxon>
        <taxon>Saccharomycotina</taxon>
        <taxon>Saccharomycetes</taxon>
        <taxon>Saccharomycodales</taxon>
        <taxon>Saccharomycodaceae</taxon>
        <taxon>Hanseniaspora</taxon>
    </lineage>
</organism>
<evidence type="ECO:0000256" key="1">
    <source>
        <dbReference type="ARBA" id="ARBA00001947"/>
    </source>
</evidence>
<gene>
    <name evidence="9" type="ORF">AWRI3579_g880</name>
</gene>
<dbReference type="Gene3D" id="1.50.10.20">
    <property type="match status" value="1"/>
</dbReference>
<keyword evidence="6" id="KW-0677">Repeat</keyword>
<dbReference type="Pfam" id="PF00432">
    <property type="entry name" value="Prenyltrans"/>
    <property type="match status" value="1"/>
</dbReference>
<evidence type="ECO:0000256" key="2">
    <source>
        <dbReference type="ARBA" id="ARBA00010497"/>
    </source>
</evidence>
<dbReference type="GO" id="GO:0004662">
    <property type="term" value="F:CAAX-protein geranylgeranyltransferase activity"/>
    <property type="evidence" value="ECO:0007669"/>
    <property type="project" value="TreeGrafter"/>
</dbReference>
<evidence type="ECO:0000313" key="10">
    <source>
        <dbReference type="Proteomes" id="UP000095728"/>
    </source>
</evidence>
<proteinExistence type="inferred from homology"/>
<dbReference type="EMBL" id="LPNM01000005">
    <property type="protein sequence ID" value="OEJ88321.1"/>
    <property type="molecule type" value="Genomic_DNA"/>
</dbReference>
<dbReference type="GO" id="GO:0046872">
    <property type="term" value="F:metal ion binding"/>
    <property type="evidence" value="ECO:0007669"/>
    <property type="project" value="UniProtKB-KW"/>
</dbReference>
<keyword evidence="4 9" id="KW-0808">Transferase</keyword>
<evidence type="ECO:0000256" key="4">
    <source>
        <dbReference type="ARBA" id="ARBA00022679"/>
    </source>
</evidence>